<evidence type="ECO:0000313" key="4">
    <source>
        <dbReference type="EMBL" id="MEM5536153.1"/>
    </source>
</evidence>
<comment type="caution">
    <text evidence="4">The sequence shown here is derived from an EMBL/GenBank/DDBJ whole genome shotgun (WGS) entry which is preliminary data.</text>
</comment>
<feature type="domain" description="EAL" evidence="3">
    <location>
        <begin position="483"/>
        <end position="736"/>
    </location>
</feature>
<feature type="domain" description="Response regulatory" evidence="2">
    <location>
        <begin position="24"/>
        <end position="148"/>
    </location>
</feature>
<name>A0ABU9TQZ5_9GAMM</name>
<sequence>MSELELFHFTENSTFNKTAVTPWKVLSVEDDITYQASLVYSLKDLMVYERPVQVLTANSISQAADVISRNSDISVILLDVVMEEDDAGLRLASTIREVLGNSTVRIILVTGQPGMAPRREVMTQYDIDEYWNKSDLVRDTLHTVVSSHIRTWRYLLELTQAKQGLQMVVDAARSISNKQNLTSFTETVLNEIGRIIGITQGGIICFSYQGEQFSPDARVLASSGTFSDSDQKRQTLSAFNLDNFYTAFATAAESRSHLFDPEYTILYFETPEIDQGHYMLLVHTPSKLTDSHINLLQVFSENIKSGFTAVALVNRLTDLAYRDQVLKSYNRNWLLRELSSMPTDEKNRSELLVVVVNDFAGMMVTFGEQYCEDILSTLLVNIYQQHPSNVIARTGDCTFAILLNKEQAPTEAQLLDIIDQRLMLNNTLHRLSLTAARVDLNLLTELKPEQILQLSESTVNMARLKGKRILDYESGIMGDITASHHLLMDLHNAIDNDEFFIMLQPKVYMDTGQVAGFEALLRWQKPDGEVVAPDRFIPLAETAGLISHLDLEAAKQTIAAAILLRQAGFKLPIAFNASGIDLDQKDYVDTLLEMIIQSGLDGSLLEIEVTESQAMLNYDHINPILSKFSDRGVGVSIDDFGTGYSSLAHVANLAATTLKIDKSFVDHLGLDDAGDHVIEMVLHLGEQFGFTVIAEGVETETQRQHLLSRGCNIAQGYLFARPMLISDAVKWLLKQTQP</sequence>
<protein>
    <submittedName>
        <fullName evidence="4">EAL domain-containing protein</fullName>
    </submittedName>
</protein>
<evidence type="ECO:0000259" key="2">
    <source>
        <dbReference type="PROSITE" id="PS50110"/>
    </source>
</evidence>
<dbReference type="Gene3D" id="3.40.50.2300">
    <property type="match status" value="1"/>
</dbReference>
<dbReference type="SUPFAM" id="SSF52172">
    <property type="entry name" value="CheY-like"/>
    <property type="match status" value="1"/>
</dbReference>
<dbReference type="RefSeq" id="WP_342854140.1">
    <property type="nucleotide sequence ID" value="NZ_JBBMRA010000005.1"/>
</dbReference>
<dbReference type="InterPro" id="IPR021800">
    <property type="entry name" value="DUF3369"/>
</dbReference>
<dbReference type="PANTHER" id="PTHR33121">
    <property type="entry name" value="CYCLIC DI-GMP PHOSPHODIESTERASE PDEF"/>
    <property type="match status" value="1"/>
</dbReference>
<dbReference type="EMBL" id="JBBMRA010000005">
    <property type="protein sequence ID" value="MEM5536153.1"/>
    <property type="molecule type" value="Genomic_DNA"/>
</dbReference>
<dbReference type="CDD" id="cd00156">
    <property type="entry name" value="REC"/>
    <property type="match status" value="1"/>
</dbReference>
<dbReference type="Pfam" id="PF11849">
    <property type="entry name" value="DUF3369"/>
    <property type="match status" value="1"/>
</dbReference>
<feature type="modified residue" description="4-aspartylphosphate" evidence="1">
    <location>
        <position position="79"/>
    </location>
</feature>
<organism evidence="4 5">
    <name type="scientific">Neptuniibacter pectenicola</name>
    <dbReference type="NCBI Taxonomy" id="1806669"/>
    <lineage>
        <taxon>Bacteria</taxon>
        <taxon>Pseudomonadati</taxon>
        <taxon>Pseudomonadota</taxon>
        <taxon>Gammaproteobacteria</taxon>
        <taxon>Oceanospirillales</taxon>
        <taxon>Oceanospirillaceae</taxon>
        <taxon>Neptuniibacter</taxon>
    </lineage>
</organism>
<dbReference type="InterPro" id="IPR001789">
    <property type="entry name" value="Sig_transdc_resp-reg_receiver"/>
</dbReference>
<dbReference type="InterPro" id="IPR011006">
    <property type="entry name" value="CheY-like_superfamily"/>
</dbReference>
<dbReference type="InterPro" id="IPR043128">
    <property type="entry name" value="Rev_trsase/Diguanyl_cyclase"/>
</dbReference>
<evidence type="ECO:0000313" key="5">
    <source>
        <dbReference type="Proteomes" id="UP001449225"/>
    </source>
</evidence>
<dbReference type="InterPro" id="IPR035919">
    <property type="entry name" value="EAL_sf"/>
</dbReference>
<accession>A0ABU9TQZ5</accession>
<dbReference type="Pfam" id="PF00563">
    <property type="entry name" value="EAL"/>
    <property type="match status" value="1"/>
</dbReference>
<evidence type="ECO:0000256" key="1">
    <source>
        <dbReference type="PROSITE-ProRule" id="PRU00169"/>
    </source>
</evidence>
<dbReference type="Proteomes" id="UP001449225">
    <property type="component" value="Unassembled WGS sequence"/>
</dbReference>
<dbReference type="InterPro" id="IPR050706">
    <property type="entry name" value="Cyclic-di-GMP_PDE-like"/>
</dbReference>
<dbReference type="CDD" id="cd01948">
    <property type="entry name" value="EAL"/>
    <property type="match status" value="1"/>
</dbReference>
<keyword evidence="5" id="KW-1185">Reference proteome</keyword>
<proteinExistence type="predicted"/>
<dbReference type="Gene3D" id="3.20.20.450">
    <property type="entry name" value="EAL domain"/>
    <property type="match status" value="1"/>
</dbReference>
<dbReference type="SMART" id="SM00448">
    <property type="entry name" value="REC"/>
    <property type="match status" value="1"/>
</dbReference>
<dbReference type="SUPFAM" id="SSF141868">
    <property type="entry name" value="EAL domain-like"/>
    <property type="match status" value="1"/>
</dbReference>
<reference evidence="4 5" key="1">
    <citation type="submission" date="2024-03" db="EMBL/GenBank/DDBJ databases">
        <title>Community enrichment and isolation of bacterial strains for fucoidan degradation.</title>
        <authorList>
            <person name="Sichert A."/>
        </authorList>
    </citation>
    <scope>NUCLEOTIDE SEQUENCE [LARGE SCALE GENOMIC DNA]</scope>
    <source>
        <strain evidence="4 5">AS76</strain>
    </source>
</reference>
<dbReference type="PROSITE" id="PS50883">
    <property type="entry name" value="EAL"/>
    <property type="match status" value="1"/>
</dbReference>
<dbReference type="Gene3D" id="3.30.70.270">
    <property type="match status" value="1"/>
</dbReference>
<gene>
    <name evidence="4" type="ORF">WNY58_07080</name>
</gene>
<dbReference type="PANTHER" id="PTHR33121:SF70">
    <property type="entry name" value="SIGNALING PROTEIN YKOW"/>
    <property type="match status" value="1"/>
</dbReference>
<dbReference type="PROSITE" id="PS50110">
    <property type="entry name" value="RESPONSE_REGULATORY"/>
    <property type="match status" value="1"/>
</dbReference>
<evidence type="ECO:0000259" key="3">
    <source>
        <dbReference type="PROSITE" id="PS50883"/>
    </source>
</evidence>
<dbReference type="InterPro" id="IPR001633">
    <property type="entry name" value="EAL_dom"/>
</dbReference>
<keyword evidence="1" id="KW-0597">Phosphoprotein</keyword>
<dbReference type="SMART" id="SM00052">
    <property type="entry name" value="EAL"/>
    <property type="match status" value="1"/>
</dbReference>